<name>A0ABT1ECK0_9FIRM</name>
<keyword evidence="6" id="KW-1133">Transmembrane helix</keyword>
<dbReference type="EMBL" id="JAMZFW010000032">
    <property type="protein sequence ID" value="MCP1103565.1"/>
    <property type="molecule type" value="Genomic_DNA"/>
</dbReference>
<reference evidence="7 8" key="1">
    <citation type="journal article" date="2022" name="Genome Biol. Evol.">
        <title>Host diet, physiology and behaviors set the stage for Lachnospiraceae cladogenesis.</title>
        <authorList>
            <person name="Vera-Ponce De Leon A."/>
            <person name="Schneider M."/>
            <person name="Jahnes B.C."/>
            <person name="Sadowski V."/>
            <person name="Camuy-Velez L.A."/>
            <person name="Duan J."/>
            <person name="Sabree Z.L."/>
        </authorList>
    </citation>
    <scope>NUCLEOTIDE SEQUENCE [LARGE SCALE GENOMIC DNA]</scope>
    <source>
        <strain evidence="7 8">PAL113</strain>
    </source>
</reference>
<feature type="transmembrane region" description="Helical" evidence="6">
    <location>
        <begin position="145"/>
        <end position="166"/>
    </location>
</feature>
<feature type="transmembrane region" description="Helical" evidence="6">
    <location>
        <begin position="12"/>
        <end position="30"/>
    </location>
</feature>
<feature type="transmembrane region" description="Helical" evidence="6">
    <location>
        <begin position="51"/>
        <end position="76"/>
    </location>
</feature>
<evidence type="ECO:0000256" key="6">
    <source>
        <dbReference type="SAM" id="Phobius"/>
    </source>
</evidence>
<keyword evidence="8" id="KW-1185">Reference proteome</keyword>
<keyword evidence="4" id="KW-0813">Transport</keyword>
<keyword evidence="6" id="KW-0472">Membrane</keyword>
<dbReference type="InterPro" id="IPR050222">
    <property type="entry name" value="MATE_MdtK"/>
</dbReference>
<evidence type="ECO:0000256" key="3">
    <source>
        <dbReference type="ARBA" id="ARBA00020268"/>
    </source>
</evidence>
<keyword evidence="6" id="KW-0812">Transmembrane</keyword>
<sequence>MIAFKWWEHVTIESFIYLPILSMGQTMMVFTGQNFGAGKFDRIREGARKGLILGIGITLLLTGICLIFRESLIWVLLKDERIVRIGAGIMGITLPFYFLYAILEITGGITRGLSNTIGPMRNSILFLSGSRILLILLWAQKGNDINRLVLVYPVTWGLCAFFNYRLMKKELKRRSK</sequence>
<dbReference type="RefSeq" id="WP_262067338.1">
    <property type="nucleotide sequence ID" value="NZ_JAMXOD010000032.1"/>
</dbReference>
<dbReference type="Proteomes" id="UP001523566">
    <property type="component" value="Unassembled WGS sequence"/>
</dbReference>
<evidence type="ECO:0000313" key="8">
    <source>
        <dbReference type="Proteomes" id="UP001523566"/>
    </source>
</evidence>
<comment type="function">
    <text evidence="1">Multidrug efflux pump.</text>
</comment>
<dbReference type="InterPro" id="IPR002528">
    <property type="entry name" value="MATE_fam"/>
</dbReference>
<comment type="caution">
    <text evidence="7">The sequence shown here is derived from an EMBL/GenBank/DDBJ whole genome shotgun (WGS) entry which is preliminary data.</text>
</comment>
<dbReference type="PANTHER" id="PTHR43298:SF2">
    <property type="entry name" value="FMN_FAD EXPORTER YEEO-RELATED"/>
    <property type="match status" value="1"/>
</dbReference>
<evidence type="ECO:0000256" key="2">
    <source>
        <dbReference type="ARBA" id="ARBA00010199"/>
    </source>
</evidence>
<evidence type="ECO:0000313" key="7">
    <source>
        <dbReference type="EMBL" id="MCP1103565.1"/>
    </source>
</evidence>
<accession>A0ABT1ECK0</accession>
<feature type="transmembrane region" description="Helical" evidence="6">
    <location>
        <begin position="123"/>
        <end position="139"/>
    </location>
</feature>
<dbReference type="PANTHER" id="PTHR43298">
    <property type="entry name" value="MULTIDRUG RESISTANCE PROTEIN NORM-RELATED"/>
    <property type="match status" value="1"/>
</dbReference>
<feature type="transmembrane region" description="Helical" evidence="6">
    <location>
        <begin position="82"/>
        <end position="103"/>
    </location>
</feature>
<protein>
    <recommendedName>
        <fullName evidence="3">Probable multidrug resistance protein NorM</fullName>
    </recommendedName>
    <alternativeName>
        <fullName evidence="5">Multidrug-efflux transporter</fullName>
    </alternativeName>
</protein>
<evidence type="ECO:0000256" key="4">
    <source>
        <dbReference type="ARBA" id="ARBA00022448"/>
    </source>
</evidence>
<organism evidence="7 8">
    <name type="scientific">Aequitasia blattaphilus</name>
    <dbReference type="NCBI Taxonomy" id="2949332"/>
    <lineage>
        <taxon>Bacteria</taxon>
        <taxon>Bacillati</taxon>
        <taxon>Bacillota</taxon>
        <taxon>Clostridia</taxon>
        <taxon>Lachnospirales</taxon>
        <taxon>Lachnospiraceae</taxon>
        <taxon>Aequitasia</taxon>
    </lineage>
</organism>
<dbReference type="Pfam" id="PF01554">
    <property type="entry name" value="MatE"/>
    <property type="match status" value="1"/>
</dbReference>
<proteinExistence type="inferred from homology"/>
<evidence type="ECO:0000256" key="1">
    <source>
        <dbReference type="ARBA" id="ARBA00003408"/>
    </source>
</evidence>
<evidence type="ECO:0000256" key="5">
    <source>
        <dbReference type="ARBA" id="ARBA00031636"/>
    </source>
</evidence>
<comment type="similarity">
    <text evidence="2">Belongs to the multi antimicrobial extrusion (MATE) (TC 2.A.66.1) family.</text>
</comment>
<gene>
    <name evidence="7" type="ORF">NK125_14275</name>
</gene>